<protein>
    <submittedName>
        <fullName evidence="2">Methyltransferase domain protein</fullName>
    </submittedName>
</protein>
<dbReference type="InterPro" id="IPR013217">
    <property type="entry name" value="Methyltransf_12"/>
</dbReference>
<gene>
    <name evidence="2" type="ORF">BOA8489_03319</name>
</gene>
<dbReference type="OrthoDB" id="9805585at2"/>
<dbReference type="CDD" id="cd02440">
    <property type="entry name" value="AdoMet_MTases"/>
    <property type="match status" value="1"/>
</dbReference>
<dbReference type="Gene3D" id="3.40.50.150">
    <property type="entry name" value="Vaccinia Virus protein VP39"/>
    <property type="match status" value="1"/>
</dbReference>
<evidence type="ECO:0000313" key="2">
    <source>
        <dbReference type="EMBL" id="SMX25184.1"/>
    </source>
</evidence>
<dbReference type="GO" id="GO:0008168">
    <property type="term" value="F:methyltransferase activity"/>
    <property type="evidence" value="ECO:0007669"/>
    <property type="project" value="UniProtKB-KW"/>
</dbReference>
<proteinExistence type="predicted"/>
<dbReference type="InterPro" id="IPR029063">
    <property type="entry name" value="SAM-dependent_MTases_sf"/>
</dbReference>
<reference evidence="2 3" key="1">
    <citation type="submission" date="2017-05" db="EMBL/GenBank/DDBJ databases">
        <authorList>
            <person name="Song R."/>
            <person name="Chenine A.L."/>
            <person name="Ruprecht R.M."/>
        </authorList>
    </citation>
    <scope>NUCLEOTIDE SEQUENCE [LARGE SCALE GENOMIC DNA]</scope>
    <source>
        <strain evidence="2 3">CECT 8489</strain>
    </source>
</reference>
<dbReference type="RefSeq" id="WP_141138316.1">
    <property type="nucleotide sequence ID" value="NZ_FXXQ01000013.1"/>
</dbReference>
<feature type="domain" description="Methyltransferase type 12" evidence="1">
    <location>
        <begin position="88"/>
        <end position="189"/>
    </location>
</feature>
<organism evidence="2 3">
    <name type="scientific">Boseongicola aestuarii</name>
    <dbReference type="NCBI Taxonomy" id="1470561"/>
    <lineage>
        <taxon>Bacteria</taxon>
        <taxon>Pseudomonadati</taxon>
        <taxon>Pseudomonadota</taxon>
        <taxon>Alphaproteobacteria</taxon>
        <taxon>Rhodobacterales</taxon>
        <taxon>Paracoccaceae</taxon>
        <taxon>Boseongicola</taxon>
    </lineage>
</organism>
<evidence type="ECO:0000259" key="1">
    <source>
        <dbReference type="Pfam" id="PF08242"/>
    </source>
</evidence>
<dbReference type="Pfam" id="PF08242">
    <property type="entry name" value="Methyltransf_12"/>
    <property type="match status" value="1"/>
</dbReference>
<dbReference type="Proteomes" id="UP000201838">
    <property type="component" value="Unassembled WGS sequence"/>
</dbReference>
<dbReference type="AlphaFoldDB" id="A0A238J5M5"/>
<accession>A0A238J5M5</accession>
<dbReference type="EMBL" id="FXXQ01000013">
    <property type="protein sequence ID" value="SMX25184.1"/>
    <property type="molecule type" value="Genomic_DNA"/>
</dbReference>
<dbReference type="GO" id="GO:0032259">
    <property type="term" value="P:methylation"/>
    <property type="evidence" value="ECO:0007669"/>
    <property type="project" value="UniProtKB-KW"/>
</dbReference>
<dbReference type="SUPFAM" id="SSF53335">
    <property type="entry name" value="S-adenosyl-L-methionine-dependent methyltransferases"/>
    <property type="match status" value="1"/>
</dbReference>
<evidence type="ECO:0000313" key="3">
    <source>
        <dbReference type="Proteomes" id="UP000201838"/>
    </source>
</evidence>
<keyword evidence="3" id="KW-1185">Reference proteome</keyword>
<sequence>MDRFEKDFRYDNERNVWSLKARTDVFTYSDGDNNENYLLSVMRNAASCEVMSNDLTRAMKDWPSTYHLHHQRCNLFRPIDSLTIGPILEIGAGCGALTRFLGEKGETVVALEGSPRRASIIGERCRDLPRVSVLNANFQDFHTDAKFKTITLIGVLEYARLYFQDGSAEDPIDQLLRRVSSMMAPDGVLIVAIENQLGLKYFAGFPEDHLGTPMSGIEEHYDDNSVVTFGRKELGRRLADAGLSEQRFAYPFPDYKFPEAILSEQALTGPHAEKYADLVAGCVVNDRQRPSRPSFRISKAIRPVVRNGLGPDMANSFLVMCSKTEGALKGTLESGAIYFGNGDRKKPYLKVVEFNEQKNGLYVTRRALTDIPPPSNASVTQVLEDELFVEGTNWGSKLQDVMLKRNWSLEDVEVWARVWFEAFKAKADIPSSTRLRADTEIDGVLMDAIPKNLIVDDSGVGHFFDLEWKAESKLELGYVLVRGLADSLASVESARKSKHSSDLTSLIGDLCAGLGVPLKRAEIYVQLEKEDKFQREVSYKPGVGSKLRLLRSHISHPNVNRLDKVLRNLKRSIYFFRHPF</sequence>
<name>A0A238J5M5_9RHOB</name>
<keyword evidence="2" id="KW-0808">Transferase</keyword>
<keyword evidence="2" id="KW-0489">Methyltransferase</keyword>